<proteinExistence type="predicted"/>
<keyword evidence="1" id="KW-0175">Coiled coil</keyword>
<dbReference type="AlphaFoldDB" id="A0A8J7UXZ1"/>
<dbReference type="Pfam" id="PF02371">
    <property type="entry name" value="Transposase_20"/>
    <property type="match status" value="1"/>
</dbReference>
<dbReference type="GO" id="GO:0006313">
    <property type="term" value="P:DNA transposition"/>
    <property type="evidence" value="ECO:0007669"/>
    <property type="project" value="InterPro"/>
</dbReference>
<dbReference type="PANTHER" id="PTHR33055:SF15">
    <property type="entry name" value="TRANSPOSASE-RELATED"/>
    <property type="match status" value="1"/>
</dbReference>
<evidence type="ECO:0000313" key="4">
    <source>
        <dbReference type="EMBL" id="MBP3193869.1"/>
    </source>
</evidence>
<dbReference type="InterPro" id="IPR003346">
    <property type="entry name" value="Transposase_20"/>
</dbReference>
<dbReference type="Pfam" id="PF01548">
    <property type="entry name" value="DEDD_Tnp_IS110"/>
    <property type="match status" value="1"/>
</dbReference>
<accession>A0A8J7UXZ1</accession>
<feature type="domain" description="Transposase IS110-like N-terminal" evidence="2">
    <location>
        <begin position="42"/>
        <end position="185"/>
    </location>
</feature>
<evidence type="ECO:0000259" key="3">
    <source>
        <dbReference type="Pfam" id="PF02371"/>
    </source>
</evidence>
<sequence length="440" mass="49816">MPEVSFDTQGYDYKAETTTSAIATMENQQPSIAFEQVIERGCGIDIHKEVLVATIRGRGIKEQTRSFDTFTGSLERLRDWLKQHGITHIAMESTTVYWKPVYNILEEDFEILLVNARHIKNVPGQKTDKKDSRWITKLLLSGLLKGSFVPPGHIRQLRDLTRYKRKVIEQISSEKNRVHKVLEDANIKLSSVVSNLSGVTAAKIIDAMMDGQEDVAELVKLRHGKMHSSPQKLAASLQGRLTDHHRFMLRTYKESIESKKAIIAKLDEQIDRQLAESELVLDAELLATIPGVGKEAAAYILAEIGDNMEQFPDEQHLSSWAGMSPGSNESAGKKKSTRITHGDKYLKILLVQCAWAATRTKNTYLRSKYESLVGRRGKKRALVAVGRKILIAAYFILKDKQAYKELGPMYLQQRNKNRKIDRHLKQLEELGVQVEIKDVA</sequence>
<evidence type="ECO:0000256" key="1">
    <source>
        <dbReference type="SAM" id="Coils"/>
    </source>
</evidence>
<dbReference type="EMBL" id="JAFIDN010000016">
    <property type="protein sequence ID" value="MBP3193869.1"/>
    <property type="molecule type" value="Genomic_DNA"/>
</dbReference>
<dbReference type="InterPro" id="IPR047650">
    <property type="entry name" value="Transpos_IS110"/>
</dbReference>
<gene>
    <name evidence="4" type="ORF">NATSA_14425</name>
</gene>
<organism evidence="4 5">
    <name type="scientific">Natronogracilivirga saccharolytica</name>
    <dbReference type="NCBI Taxonomy" id="2812953"/>
    <lineage>
        <taxon>Bacteria</taxon>
        <taxon>Pseudomonadati</taxon>
        <taxon>Balneolota</taxon>
        <taxon>Balneolia</taxon>
        <taxon>Balneolales</taxon>
        <taxon>Cyclonatronaceae</taxon>
        <taxon>Natronogracilivirga</taxon>
    </lineage>
</organism>
<reference evidence="4" key="1">
    <citation type="submission" date="2021-02" db="EMBL/GenBank/DDBJ databases">
        <title>Natronogracilivirga saccharolytica gen. nov. sp. nov. a new anaerobic, haloalkiliphilic carbohydrate-fermenting bacterium from soda lake and proposing of Cyclonatronumiaceae fam. nov. in the phylum Balneolaeota.</title>
        <authorList>
            <person name="Zhilina T.N."/>
            <person name="Sorokin D.Y."/>
            <person name="Zavarzina D.G."/>
            <person name="Toshchakov S.V."/>
            <person name="Kublanov I.V."/>
        </authorList>
    </citation>
    <scope>NUCLEOTIDE SEQUENCE</scope>
    <source>
        <strain evidence="4">Z-1702</strain>
    </source>
</reference>
<dbReference type="InterPro" id="IPR002525">
    <property type="entry name" value="Transp_IS110-like_N"/>
</dbReference>
<dbReference type="GO" id="GO:0004803">
    <property type="term" value="F:transposase activity"/>
    <property type="evidence" value="ECO:0007669"/>
    <property type="project" value="InterPro"/>
</dbReference>
<dbReference type="PANTHER" id="PTHR33055">
    <property type="entry name" value="TRANSPOSASE FOR INSERTION SEQUENCE ELEMENT IS1111A"/>
    <property type="match status" value="1"/>
</dbReference>
<comment type="caution">
    <text evidence="4">The sequence shown here is derived from an EMBL/GenBank/DDBJ whole genome shotgun (WGS) entry which is preliminary data.</text>
</comment>
<dbReference type="NCBIfam" id="NF033542">
    <property type="entry name" value="transpos_IS110"/>
    <property type="match status" value="1"/>
</dbReference>
<feature type="coiled-coil region" evidence="1">
    <location>
        <begin position="249"/>
        <end position="276"/>
    </location>
</feature>
<keyword evidence="5" id="KW-1185">Reference proteome</keyword>
<feature type="domain" description="Transposase IS116/IS110/IS902 C-terminal" evidence="3">
    <location>
        <begin position="283"/>
        <end position="369"/>
    </location>
</feature>
<dbReference type="GO" id="GO:0003677">
    <property type="term" value="F:DNA binding"/>
    <property type="evidence" value="ECO:0007669"/>
    <property type="project" value="InterPro"/>
</dbReference>
<evidence type="ECO:0000313" key="5">
    <source>
        <dbReference type="Proteomes" id="UP000673975"/>
    </source>
</evidence>
<protein>
    <submittedName>
        <fullName evidence="4">IS110 family transposase</fullName>
    </submittedName>
</protein>
<name>A0A8J7UXZ1_9BACT</name>
<dbReference type="Proteomes" id="UP000673975">
    <property type="component" value="Unassembled WGS sequence"/>
</dbReference>
<dbReference type="RefSeq" id="WP_210513329.1">
    <property type="nucleotide sequence ID" value="NZ_JAFIDN010000016.1"/>
</dbReference>
<evidence type="ECO:0000259" key="2">
    <source>
        <dbReference type="Pfam" id="PF01548"/>
    </source>
</evidence>